<protein>
    <recommendedName>
        <fullName evidence="1">MaoC-like domain-containing protein</fullName>
    </recommendedName>
</protein>
<keyword evidence="3" id="KW-1185">Reference proteome</keyword>
<dbReference type="GO" id="GO:0018812">
    <property type="term" value="F:3-hydroxyacyl-CoA dehydratase activity"/>
    <property type="evidence" value="ECO:0007669"/>
    <property type="project" value="UniProtKB-ARBA"/>
</dbReference>
<dbReference type="EMBL" id="JANEYF010002561">
    <property type="protein sequence ID" value="KAJ8944893.1"/>
    <property type="molecule type" value="Genomic_DNA"/>
</dbReference>
<comment type="caution">
    <text evidence="2">The sequence shown here is derived from an EMBL/GenBank/DDBJ whole genome shotgun (WGS) entry which is preliminary data.</text>
</comment>
<organism evidence="2 3">
    <name type="scientific">Rhamnusium bicolor</name>
    <dbReference type="NCBI Taxonomy" id="1586634"/>
    <lineage>
        <taxon>Eukaryota</taxon>
        <taxon>Metazoa</taxon>
        <taxon>Ecdysozoa</taxon>
        <taxon>Arthropoda</taxon>
        <taxon>Hexapoda</taxon>
        <taxon>Insecta</taxon>
        <taxon>Pterygota</taxon>
        <taxon>Neoptera</taxon>
        <taxon>Endopterygota</taxon>
        <taxon>Coleoptera</taxon>
        <taxon>Polyphaga</taxon>
        <taxon>Cucujiformia</taxon>
        <taxon>Chrysomeloidea</taxon>
        <taxon>Cerambycidae</taxon>
        <taxon>Lepturinae</taxon>
        <taxon>Rhagiini</taxon>
        <taxon>Rhamnusium</taxon>
    </lineage>
</organism>
<name>A0AAV8Y3V2_9CUCU</name>
<dbReference type="Proteomes" id="UP001162156">
    <property type="component" value="Unassembled WGS sequence"/>
</dbReference>
<reference evidence="2" key="1">
    <citation type="journal article" date="2023" name="Insect Mol. Biol.">
        <title>Genome sequencing provides insights into the evolution of gene families encoding plant cell wall-degrading enzymes in longhorned beetles.</title>
        <authorList>
            <person name="Shin N.R."/>
            <person name="Okamura Y."/>
            <person name="Kirsch R."/>
            <person name="Pauchet Y."/>
        </authorList>
    </citation>
    <scope>NUCLEOTIDE SEQUENCE</scope>
    <source>
        <strain evidence="2">RBIC_L_NR</strain>
    </source>
</reference>
<dbReference type="GO" id="GO:0005739">
    <property type="term" value="C:mitochondrion"/>
    <property type="evidence" value="ECO:0007669"/>
    <property type="project" value="TreeGrafter"/>
</dbReference>
<dbReference type="GO" id="GO:0006633">
    <property type="term" value="P:fatty acid biosynthetic process"/>
    <property type="evidence" value="ECO:0007669"/>
    <property type="project" value="TreeGrafter"/>
</dbReference>
<dbReference type="InterPro" id="IPR029069">
    <property type="entry name" value="HotDog_dom_sf"/>
</dbReference>
<dbReference type="PANTHER" id="PTHR43437:SF3">
    <property type="entry name" value="HYDROXYACYL-THIOESTER DEHYDRATASE TYPE 2, MITOCHONDRIAL"/>
    <property type="match status" value="1"/>
</dbReference>
<feature type="domain" description="MaoC-like" evidence="1">
    <location>
        <begin position="28"/>
        <end position="70"/>
    </location>
</feature>
<dbReference type="InterPro" id="IPR002539">
    <property type="entry name" value="MaoC-like_dom"/>
</dbReference>
<evidence type="ECO:0000313" key="2">
    <source>
        <dbReference type="EMBL" id="KAJ8944893.1"/>
    </source>
</evidence>
<dbReference type="SUPFAM" id="SSF54637">
    <property type="entry name" value="Thioesterase/thiol ester dehydrase-isomerase"/>
    <property type="match status" value="1"/>
</dbReference>
<accession>A0AAV8Y3V2</accession>
<dbReference type="Gene3D" id="3.10.129.10">
    <property type="entry name" value="Hotdog Thioesterase"/>
    <property type="match status" value="1"/>
</dbReference>
<evidence type="ECO:0000313" key="3">
    <source>
        <dbReference type="Proteomes" id="UP001162156"/>
    </source>
</evidence>
<dbReference type="GO" id="GO:0019171">
    <property type="term" value="F:(3R)-hydroxyacyl-[acyl-carrier-protein] dehydratase activity"/>
    <property type="evidence" value="ECO:0007669"/>
    <property type="project" value="TreeGrafter"/>
</dbReference>
<gene>
    <name evidence="2" type="ORF">NQ314_009349</name>
</gene>
<evidence type="ECO:0000259" key="1">
    <source>
        <dbReference type="Pfam" id="PF01575"/>
    </source>
</evidence>
<dbReference type="InterPro" id="IPR050965">
    <property type="entry name" value="UPF0336/Enoyl-CoA_hydratase"/>
</dbReference>
<dbReference type="Pfam" id="PF01575">
    <property type="entry name" value="MaoC_dehydratas"/>
    <property type="match status" value="1"/>
</dbReference>
<dbReference type="PANTHER" id="PTHR43437">
    <property type="entry name" value="HYDROXYACYL-THIOESTER DEHYDRATASE TYPE 2, MITOCHONDRIAL-RELATED"/>
    <property type="match status" value="1"/>
</dbReference>
<dbReference type="AlphaFoldDB" id="A0AAV8Y3V2"/>
<proteinExistence type="predicted"/>
<sequence>MTFHKFNRNFSSVLSKLTTYVVGDQVTISRKITKEEVEEFTRISGDTNPIHTGDKAIVHGAFLNSIVSGVIGTKLPGPGGCCDSTDIELPK</sequence>